<dbReference type="AlphaFoldDB" id="A0A6M3LCS3"/>
<name>A0A6M3LCS3_9ZZZZ</name>
<sequence>MKMPFGKFKGIELEAISHMPKGKETLKYYAGWDKIKPELKDEIEQILGSTVQVGKIEKTSASHGVETALILAKLDEICQIQKETLDKINSLAPWQE</sequence>
<evidence type="ECO:0000313" key="1">
    <source>
        <dbReference type="EMBL" id="QJA70815.1"/>
    </source>
</evidence>
<dbReference type="EMBL" id="MT142946">
    <property type="protein sequence ID" value="QJA90898.1"/>
    <property type="molecule type" value="Genomic_DNA"/>
</dbReference>
<gene>
    <name evidence="1" type="ORF">MM415A03550_0005</name>
    <name evidence="2" type="ORF">MM415B03522_0012</name>
</gene>
<dbReference type="EMBL" id="MT141823">
    <property type="protein sequence ID" value="QJA70815.1"/>
    <property type="molecule type" value="Genomic_DNA"/>
</dbReference>
<proteinExistence type="predicted"/>
<accession>A0A6M3LCS3</accession>
<organism evidence="2">
    <name type="scientific">viral metagenome</name>
    <dbReference type="NCBI Taxonomy" id="1070528"/>
    <lineage>
        <taxon>unclassified sequences</taxon>
        <taxon>metagenomes</taxon>
        <taxon>organismal metagenomes</taxon>
    </lineage>
</organism>
<evidence type="ECO:0000313" key="2">
    <source>
        <dbReference type="EMBL" id="QJA90898.1"/>
    </source>
</evidence>
<protein>
    <submittedName>
        <fullName evidence="2">Uncharacterized protein</fullName>
    </submittedName>
</protein>
<reference evidence="2" key="1">
    <citation type="submission" date="2020-03" db="EMBL/GenBank/DDBJ databases">
        <title>The deep terrestrial virosphere.</title>
        <authorList>
            <person name="Holmfeldt K."/>
            <person name="Nilsson E."/>
            <person name="Simone D."/>
            <person name="Lopez-Fernandez M."/>
            <person name="Wu X."/>
            <person name="de Brujin I."/>
            <person name="Lundin D."/>
            <person name="Andersson A."/>
            <person name="Bertilsson S."/>
            <person name="Dopson M."/>
        </authorList>
    </citation>
    <scope>NUCLEOTIDE SEQUENCE</scope>
    <source>
        <strain evidence="1">MM415A03550</strain>
        <strain evidence="2">MM415B03522</strain>
    </source>
</reference>